<protein>
    <recommendedName>
        <fullName evidence="1">Protein phosphatase</fullName>
        <ecNumber evidence="1">3.1.3.16</ecNumber>
    </recommendedName>
</protein>
<dbReference type="PANTHER" id="PTHR12320">
    <property type="entry name" value="PROTEIN PHOSPHATASE 2C"/>
    <property type="match status" value="1"/>
</dbReference>
<comment type="similarity">
    <text evidence="1">Belongs to the PP2C family.</text>
</comment>
<organism evidence="3 4">
    <name type="scientific">Camellia sinensis</name>
    <name type="common">Tea plant</name>
    <name type="synonym">Thea sinensis</name>
    <dbReference type="NCBI Taxonomy" id="4442"/>
    <lineage>
        <taxon>Eukaryota</taxon>
        <taxon>Viridiplantae</taxon>
        <taxon>Streptophyta</taxon>
        <taxon>Embryophyta</taxon>
        <taxon>Tracheophyta</taxon>
        <taxon>Spermatophyta</taxon>
        <taxon>Magnoliopsida</taxon>
        <taxon>eudicotyledons</taxon>
        <taxon>Gunneridae</taxon>
        <taxon>Pentapetalae</taxon>
        <taxon>asterids</taxon>
        <taxon>Ericales</taxon>
        <taxon>Theaceae</taxon>
        <taxon>Camellia</taxon>
    </lineage>
</organism>
<keyword evidence="1" id="KW-0464">Manganese</keyword>
<reference evidence="3 4" key="2">
    <citation type="submission" date="2020-07" db="EMBL/GenBank/DDBJ databases">
        <title>Genome assembly of wild tea tree DASZ reveals pedigree and selection history of tea varieties.</title>
        <authorList>
            <person name="Zhang W."/>
        </authorList>
    </citation>
    <scope>NUCLEOTIDE SEQUENCE [LARGE SCALE GENOMIC DNA]</scope>
    <source>
        <strain evidence="4">cv. G240</strain>
        <tissue evidence="3">Leaf</tissue>
    </source>
</reference>
<name>A0A7J7HPB5_CAMSI</name>
<gene>
    <name evidence="3" type="ORF">HYC85_007365</name>
</gene>
<keyword evidence="1" id="KW-0904">Protein phosphatase</keyword>
<dbReference type="InterPro" id="IPR036457">
    <property type="entry name" value="PPM-type-like_dom_sf"/>
</dbReference>
<evidence type="ECO:0000313" key="3">
    <source>
        <dbReference type="EMBL" id="KAF5954509.1"/>
    </source>
</evidence>
<dbReference type="PANTHER" id="PTHR12320:SF14">
    <property type="entry name" value="PROTEIN PHOSPHATASE"/>
    <property type="match status" value="1"/>
</dbReference>
<comment type="caution">
    <text evidence="3">The sequence shown here is derived from an EMBL/GenBank/DDBJ whole genome shotgun (WGS) entry which is preliminary data.</text>
</comment>
<keyword evidence="1" id="KW-0378">Hydrolase</keyword>
<keyword evidence="1" id="KW-0460">Magnesium</keyword>
<dbReference type="AlphaFoldDB" id="A0A7J7HPB5"/>
<dbReference type="SUPFAM" id="SSF81606">
    <property type="entry name" value="PP2C-like"/>
    <property type="match status" value="1"/>
</dbReference>
<dbReference type="EMBL" id="JACBKZ010000003">
    <property type="protein sequence ID" value="KAF5954509.1"/>
    <property type="molecule type" value="Genomic_DNA"/>
</dbReference>
<sequence length="268" mass="29818">MSWSRKMNWTGSLSLMQAGLLRMGVFYSERRLKIEAGSLYLPKDDELKPRGDDAHFIYTKKQTIGLADGVGGWTWRGVDAGKYAQQLMTNSLIAFHNQPKGAVNPKMILRVINIGDSGFMLIRHGKVIYHSRVQQRSFNCPYQLGNTKDHPSLATELEVEVEEDDIVVVGTDGLLDNLHESEIKEIINHGPRQLACLLANLALYNSFDKKADTPFAQATRKAGYSCIGGKVDDITVIVALKKNSENDIHSGRYDFVLEAAMDDGQCNA</sequence>
<proteinExistence type="inferred from homology"/>
<keyword evidence="1" id="KW-0479">Metal-binding</keyword>
<evidence type="ECO:0000259" key="2">
    <source>
        <dbReference type="SMART" id="SM00332"/>
    </source>
</evidence>
<comment type="catalytic activity">
    <reaction evidence="1">
        <text>O-phospho-L-threonyl-[protein] + H2O = L-threonyl-[protein] + phosphate</text>
        <dbReference type="Rhea" id="RHEA:47004"/>
        <dbReference type="Rhea" id="RHEA-COMP:11060"/>
        <dbReference type="Rhea" id="RHEA-COMP:11605"/>
        <dbReference type="ChEBI" id="CHEBI:15377"/>
        <dbReference type="ChEBI" id="CHEBI:30013"/>
        <dbReference type="ChEBI" id="CHEBI:43474"/>
        <dbReference type="ChEBI" id="CHEBI:61977"/>
        <dbReference type="EC" id="3.1.3.16"/>
    </reaction>
</comment>
<comment type="cofactor">
    <cofactor evidence="1">
        <name>Mn(2+)</name>
        <dbReference type="ChEBI" id="CHEBI:29035"/>
    </cofactor>
</comment>
<dbReference type="SMART" id="SM00332">
    <property type="entry name" value="PP2Cc"/>
    <property type="match status" value="1"/>
</dbReference>
<comment type="cofactor">
    <cofactor evidence="1">
        <name>Mg(2+)</name>
        <dbReference type="ChEBI" id="CHEBI:18420"/>
    </cofactor>
</comment>
<reference evidence="4" key="1">
    <citation type="journal article" date="2020" name="Nat. Commun.">
        <title>Genome assembly of wild tea tree DASZ reveals pedigree and selection history of tea varieties.</title>
        <authorList>
            <person name="Zhang W."/>
            <person name="Zhang Y."/>
            <person name="Qiu H."/>
            <person name="Guo Y."/>
            <person name="Wan H."/>
            <person name="Zhang X."/>
            <person name="Scossa F."/>
            <person name="Alseekh S."/>
            <person name="Zhang Q."/>
            <person name="Wang P."/>
            <person name="Xu L."/>
            <person name="Schmidt M.H."/>
            <person name="Jia X."/>
            <person name="Li D."/>
            <person name="Zhu A."/>
            <person name="Guo F."/>
            <person name="Chen W."/>
            <person name="Ni D."/>
            <person name="Usadel B."/>
            <person name="Fernie A.R."/>
            <person name="Wen W."/>
        </authorList>
    </citation>
    <scope>NUCLEOTIDE SEQUENCE [LARGE SCALE GENOMIC DNA]</scope>
    <source>
        <strain evidence="4">cv. G240</strain>
    </source>
</reference>
<evidence type="ECO:0000313" key="4">
    <source>
        <dbReference type="Proteomes" id="UP000593564"/>
    </source>
</evidence>
<dbReference type="GO" id="GO:0046872">
    <property type="term" value="F:metal ion binding"/>
    <property type="evidence" value="ECO:0007669"/>
    <property type="project" value="UniProtKB-UniRule"/>
</dbReference>
<dbReference type="EC" id="3.1.3.16" evidence="1"/>
<dbReference type="Proteomes" id="UP000593564">
    <property type="component" value="Unassembled WGS sequence"/>
</dbReference>
<comment type="catalytic activity">
    <reaction evidence="1">
        <text>O-phospho-L-seryl-[protein] + H2O = L-seryl-[protein] + phosphate</text>
        <dbReference type="Rhea" id="RHEA:20629"/>
        <dbReference type="Rhea" id="RHEA-COMP:9863"/>
        <dbReference type="Rhea" id="RHEA-COMP:11604"/>
        <dbReference type="ChEBI" id="CHEBI:15377"/>
        <dbReference type="ChEBI" id="CHEBI:29999"/>
        <dbReference type="ChEBI" id="CHEBI:43474"/>
        <dbReference type="ChEBI" id="CHEBI:83421"/>
        <dbReference type="EC" id="3.1.3.16"/>
    </reaction>
</comment>
<dbReference type="GO" id="GO:0004722">
    <property type="term" value="F:protein serine/threonine phosphatase activity"/>
    <property type="evidence" value="ECO:0007669"/>
    <property type="project" value="UniProtKB-EC"/>
</dbReference>
<keyword evidence="4" id="KW-1185">Reference proteome</keyword>
<dbReference type="Gene3D" id="3.60.40.10">
    <property type="entry name" value="PPM-type phosphatase domain"/>
    <property type="match status" value="1"/>
</dbReference>
<dbReference type="InterPro" id="IPR039123">
    <property type="entry name" value="PPTC7"/>
</dbReference>
<accession>A0A7J7HPB5</accession>
<feature type="domain" description="PPM-type phosphatase" evidence="2">
    <location>
        <begin position="25"/>
        <end position="239"/>
    </location>
</feature>
<evidence type="ECO:0000256" key="1">
    <source>
        <dbReference type="RuleBase" id="RU366020"/>
    </source>
</evidence>
<dbReference type="InterPro" id="IPR001932">
    <property type="entry name" value="PPM-type_phosphatase-like_dom"/>
</dbReference>